<dbReference type="Proteomes" id="UP000031307">
    <property type="component" value="Unassembled WGS sequence"/>
</dbReference>
<organism evidence="1 2">
    <name type="scientific">Parachlamydia acanthamoebae</name>
    <dbReference type="NCBI Taxonomy" id="83552"/>
    <lineage>
        <taxon>Bacteria</taxon>
        <taxon>Pseudomonadati</taxon>
        <taxon>Chlamydiota</taxon>
        <taxon>Chlamydiia</taxon>
        <taxon>Parachlamydiales</taxon>
        <taxon>Parachlamydiaceae</taxon>
        <taxon>Parachlamydia</taxon>
    </lineage>
</organism>
<protein>
    <submittedName>
        <fullName evidence="1">Uncharacterized protein</fullName>
    </submittedName>
</protein>
<evidence type="ECO:0000313" key="1">
    <source>
        <dbReference type="EMBL" id="KIA77528.1"/>
    </source>
</evidence>
<dbReference type="PATRIC" id="fig|83552.4.peg.1277"/>
<name>A0A0C1EBV7_9BACT</name>
<comment type="caution">
    <text evidence="1">The sequence shown here is derived from an EMBL/GenBank/DDBJ whole genome shotgun (WGS) entry which is preliminary data.</text>
</comment>
<dbReference type="EMBL" id="JSAM01000074">
    <property type="protein sequence ID" value="KIA77528.1"/>
    <property type="molecule type" value="Genomic_DNA"/>
</dbReference>
<dbReference type="AlphaFoldDB" id="A0A0C1EBV7"/>
<proteinExistence type="predicted"/>
<sequence length="49" mass="5664">MDDLRSQRSKIADDHQRVADQEQKIIDQSIVLKLPTEIRVPACQVFLES</sequence>
<accession>A0A0C1EBV7</accession>
<gene>
    <name evidence="1" type="ORF">DB43_GE00090</name>
</gene>
<reference evidence="1 2" key="1">
    <citation type="journal article" date="2014" name="Mol. Biol. Evol.">
        <title>Massive expansion of Ubiquitination-related gene families within the Chlamydiae.</title>
        <authorList>
            <person name="Domman D."/>
            <person name="Collingro A."/>
            <person name="Lagkouvardos I."/>
            <person name="Gehre L."/>
            <person name="Weinmaier T."/>
            <person name="Rattei T."/>
            <person name="Subtil A."/>
            <person name="Horn M."/>
        </authorList>
    </citation>
    <scope>NUCLEOTIDE SEQUENCE [LARGE SCALE GENOMIC DNA]</scope>
    <source>
        <strain evidence="1 2">OEW1</strain>
    </source>
</reference>
<evidence type="ECO:0000313" key="2">
    <source>
        <dbReference type="Proteomes" id="UP000031307"/>
    </source>
</evidence>